<organism evidence="1 2">
    <name type="scientific">Avena sativa</name>
    <name type="common">Oat</name>
    <dbReference type="NCBI Taxonomy" id="4498"/>
    <lineage>
        <taxon>Eukaryota</taxon>
        <taxon>Viridiplantae</taxon>
        <taxon>Streptophyta</taxon>
        <taxon>Embryophyta</taxon>
        <taxon>Tracheophyta</taxon>
        <taxon>Spermatophyta</taxon>
        <taxon>Magnoliopsida</taxon>
        <taxon>Liliopsida</taxon>
        <taxon>Poales</taxon>
        <taxon>Poaceae</taxon>
        <taxon>BOP clade</taxon>
        <taxon>Pooideae</taxon>
        <taxon>Poodae</taxon>
        <taxon>Poeae</taxon>
        <taxon>Poeae Chloroplast Group 1 (Aveneae type)</taxon>
        <taxon>Aveninae</taxon>
        <taxon>Avena</taxon>
    </lineage>
</organism>
<name>A0ACD5YVX3_AVESA</name>
<reference evidence="1" key="1">
    <citation type="submission" date="2021-05" db="EMBL/GenBank/DDBJ databases">
        <authorList>
            <person name="Scholz U."/>
            <person name="Mascher M."/>
            <person name="Fiebig A."/>
        </authorList>
    </citation>
    <scope>NUCLEOTIDE SEQUENCE [LARGE SCALE GENOMIC DNA]</scope>
</reference>
<proteinExistence type="predicted"/>
<protein>
    <submittedName>
        <fullName evidence="1">Uncharacterized protein</fullName>
    </submittedName>
</protein>
<evidence type="ECO:0000313" key="1">
    <source>
        <dbReference type="EnsemblPlants" id="AVESA.00010b.r2.6AG1051450.1.CDS.1"/>
    </source>
</evidence>
<evidence type="ECO:0000313" key="2">
    <source>
        <dbReference type="Proteomes" id="UP001732700"/>
    </source>
</evidence>
<dbReference type="EnsemblPlants" id="AVESA.00010b.r2.6AG1051450.1">
    <property type="protein sequence ID" value="AVESA.00010b.r2.6AG1051450.1.CDS.1"/>
    <property type="gene ID" value="AVESA.00010b.r2.6AG1051450"/>
</dbReference>
<sequence>MQFQGPTFRRSAIVRECHYPPGRMVENTLRFWAISRWRGATDFARFFLRSCFAHLIVGTPPMFNLEEVRMGDGGGGLQVTFTNPYNAYHLLGQAFWCGAEFICLTVSNIYTKWDFIFPTPNHMHGLPYVFPDEDDE</sequence>
<accession>A0ACD5YVX3</accession>
<keyword evidence="2" id="KW-1185">Reference proteome</keyword>
<dbReference type="Proteomes" id="UP001732700">
    <property type="component" value="Chromosome 6A"/>
</dbReference>
<reference evidence="1" key="2">
    <citation type="submission" date="2025-09" db="UniProtKB">
        <authorList>
            <consortium name="EnsemblPlants"/>
        </authorList>
    </citation>
    <scope>IDENTIFICATION</scope>
</reference>